<dbReference type="SUPFAM" id="SSF53474">
    <property type="entry name" value="alpha/beta-Hydrolases"/>
    <property type="match status" value="1"/>
</dbReference>
<dbReference type="PANTHER" id="PTHR47751:SF1">
    <property type="entry name" value="SUPERFAMILY HYDROLASE, PUTATIVE (AFU_ORTHOLOGUE AFUA_2G16580)-RELATED"/>
    <property type="match status" value="1"/>
</dbReference>
<dbReference type="PANTHER" id="PTHR47751">
    <property type="entry name" value="SUPERFAMILY HYDROLASE, PUTATIVE (AFU_ORTHOLOGUE AFUA_2G16580)-RELATED"/>
    <property type="match status" value="1"/>
</dbReference>
<name>A0AB39RQB7_9ACTN</name>
<dbReference type="InterPro" id="IPR029058">
    <property type="entry name" value="AB_hydrolase_fold"/>
</dbReference>
<dbReference type="EMBL" id="CP163443">
    <property type="protein sequence ID" value="XDQ56656.1"/>
    <property type="molecule type" value="Genomic_DNA"/>
</dbReference>
<gene>
    <name evidence="1" type="ORF">AB5J53_35760</name>
</gene>
<dbReference type="RefSeq" id="WP_369249728.1">
    <property type="nucleotide sequence ID" value="NZ_CP163443.1"/>
</dbReference>
<sequence>MKKALLSVCLGANSTAVAWTKHPEEFAEIQANVMLQPLEGRSIGEQFSKALGFEGGYDRLDQAVLERTGFHLAEQSPAKYASAITMPTLVAQEHDDVMTIPEAVQAVHDAIPVEVASISPGALLFVVGEHAQSRYFSEDACELAAEPKELYVVPGANHVDLYDRTDLIPFDKLEEFFTKNLA</sequence>
<keyword evidence="1" id="KW-0378">Hydrolase</keyword>
<evidence type="ECO:0000313" key="1">
    <source>
        <dbReference type="EMBL" id="XDQ56656.1"/>
    </source>
</evidence>
<organism evidence="1">
    <name type="scientific">Streptomyces sp. R41</name>
    <dbReference type="NCBI Taxonomy" id="3238632"/>
    <lineage>
        <taxon>Bacteria</taxon>
        <taxon>Bacillati</taxon>
        <taxon>Actinomycetota</taxon>
        <taxon>Actinomycetes</taxon>
        <taxon>Kitasatosporales</taxon>
        <taxon>Streptomycetaceae</taxon>
        <taxon>Streptomyces</taxon>
    </lineage>
</organism>
<dbReference type="AlphaFoldDB" id="A0AB39RQB7"/>
<proteinExistence type="predicted"/>
<dbReference type="Gene3D" id="3.40.50.1820">
    <property type="entry name" value="alpha/beta hydrolase"/>
    <property type="match status" value="1"/>
</dbReference>
<reference evidence="1" key="1">
    <citation type="submission" date="2024-07" db="EMBL/GenBank/DDBJ databases">
        <authorList>
            <person name="Yu S.T."/>
        </authorList>
    </citation>
    <scope>NUCLEOTIDE SEQUENCE</scope>
    <source>
        <strain evidence="1">R41</strain>
    </source>
</reference>
<dbReference type="InterPro" id="IPR051411">
    <property type="entry name" value="Polyketide_trans_af380"/>
</dbReference>
<dbReference type="GO" id="GO:0016787">
    <property type="term" value="F:hydrolase activity"/>
    <property type="evidence" value="ECO:0007669"/>
    <property type="project" value="UniProtKB-KW"/>
</dbReference>
<accession>A0AB39RQB7</accession>
<protein>
    <submittedName>
        <fullName evidence="1">Alpha/beta hydrolase</fullName>
    </submittedName>
</protein>